<dbReference type="PANTHER" id="PTHR31841">
    <property type="entry name" value="PROTEIN FAM72A-RELATED"/>
    <property type="match status" value="1"/>
</dbReference>
<comment type="similarity">
    <text evidence="1">Belongs to the FAM72 family.</text>
</comment>
<accession>A0A8C5TRQ9</accession>
<proteinExistence type="inferred from homology"/>
<dbReference type="Pfam" id="PF14976">
    <property type="entry name" value="YPEH2ZP"/>
    <property type="match status" value="1"/>
</dbReference>
<name>A0A8C5TRQ9_9PASS</name>
<dbReference type="PANTHER" id="PTHR31841:SF1">
    <property type="entry name" value="PROTEIN FAM72A-RELATED"/>
    <property type="match status" value="1"/>
</dbReference>
<evidence type="ECO:0000313" key="3">
    <source>
        <dbReference type="Proteomes" id="UP000694560"/>
    </source>
</evidence>
<sequence>MSSSGCTFEERKRAGAVLPVLRQVLSSRGMQAVLLATPTRSLFTTSSSGTVDFIGSCYFTEICKCKLKNIAAEVVRAQQEIGNVVGYHVIIPAACLLSCNNAPLDVHTSVLGSQAGPFCPAHGGAAQSRELLLSGESWN</sequence>
<dbReference type="GO" id="GO:0005829">
    <property type="term" value="C:cytosol"/>
    <property type="evidence" value="ECO:0007669"/>
    <property type="project" value="UniProtKB-ARBA"/>
</dbReference>
<reference evidence="2" key="2">
    <citation type="submission" date="2025-09" db="UniProtKB">
        <authorList>
            <consortium name="Ensembl"/>
        </authorList>
    </citation>
    <scope>IDENTIFICATION</scope>
</reference>
<dbReference type="InterPro" id="IPR026768">
    <property type="entry name" value="YPEH2ZP"/>
</dbReference>
<evidence type="ECO:0000313" key="2">
    <source>
        <dbReference type="Ensembl" id="ENSMCSP00000011825.1"/>
    </source>
</evidence>
<organism evidence="2 3">
    <name type="scientific">Malurus cyaneus samueli</name>
    <dbReference type="NCBI Taxonomy" id="2593467"/>
    <lineage>
        <taxon>Eukaryota</taxon>
        <taxon>Metazoa</taxon>
        <taxon>Chordata</taxon>
        <taxon>Craniata</taxon>
        <taxon>Vertebrata</taxon>
        <taxon>Euteleostomi</taxon>
        <taxon>Archelosauria</taxon>
        <taxon>Archosauria</taxon>
        <taxon>Dinosauria</taxon>
        <taxon>Saurischia</taxon>
        <taxon>Theropoda</taxon>
        <taxon>Coelurosauria</taxon>
        <taxon>Aves</taxon>
        <taxon>Neognathae</taxon>
        <taxon>Neoaves</taxon>
        <taxon>Telluraves</taxon>
        <taxon>Australaves</taxon>
        <taxon>Passeriformes</taxon>
        <taxon>Meliphagoidea</taxon>
        <taxon>Maluridae</taxon>
        <taxon>Malurus</taxon>
    </lineage>
</organism>
<dbReference type="OrthoDB" id="2526683at2759"/>
<protein>
    <submittedName>
        <fullName evidence="2">Uncharacterized protein</fullName>
    </submittedName>
</protein>
<reference evidence="2" key="1">
    <citation type="submission" date="2025-08" db="UniProtKB">
        <authorList>
            <consortium name="Ensembl"/>
        </authorList>
    </citation>
    <scope>IDENTIFICATION</scope>
</reference>
<keyword evidence="3" id="KW-1185">Reference proteome</keyword>
<evidence type="ECO:0000256" key="1">
    <source>
        <dbReference type="ARBA" id="ARBA00006888"/>
    </source>
</evidence>
<dbReference type="Ensembl" id="ENSMCST00000012131.1">
    <property type="protein sequence ID" value="ENSMCSP00000011825.1"/>
    <property type="gene ID" value="ENSMCSG00000008360.1"/>
</dbReference>
<dbReference type="AlphaFoldDB" id="A0A8C5TRQ9"/>
<dbReference type="Proteomes" id="UP000694560">
    <property type="component" value="Unplaced"/>
</dbReference>